<evidence type="ECO:0000313" key="1">
    <source>
        <dbReference type="EMBL" id="KAK2102461.1"/>
    </source>
</evidence>
<keyword evidence="2" id="KW-1185">Reference proteome</keyword>
<evidence type="ECO:0000313" key="2">
    <source>
        <dbReference type="Proteomes" id="UP001266305"/>
    </source>
</evidence>
<comment type="caution">
    <text evidence="1">The sequence shown here is derived from an EMBL/GenBank/DDBJ whole genome shotgun (WGS) entry which is preliminary data.</text>
</comment>
<dbReference type="EMBL" id="JASSZA010000009">
    <property type="protein sequence ID" value="KAK2102461.1"/>
    <property type="molecule type" value="Genomic_DNA"/>
</dbReference>
<reference evidence="1 2" key="1">
    <citation type="submission" date="2023-05" db="EMBL/GenBank/DDBJ databases">
        <title>B98-5 Cell Line De Novo Hybrid Assembly: An Optical Mapping Approach.</title>
        <authorList>
            <person name="Kananen K."/>
            <person name="Auerbach J.A."/>
            <person name="Kautto E."/>
            <person name="Blachly J.S."/>
        </authorList>
    </citation>
    <scope>NUCLEOTIDE SEQUENCE [LARGE SCALE GENOMIC DNA]</scope>
    <source>
        <strain evidence="1">B95-8</strain>
        <tissue evidence="1">Cell line</tissue>
    </source>
</reference>
<sequence>MDASVFISTPVAPTLMVAEKNGTIRFYDLFAQQAILSLESEQDKIHSTKCKNAMDYKIHPDFGDVNKNTPMSNPSSWVLYPLDLASPGIELSLCVSLEETTSLEKKQRLMTEKISSGGAPRVTSATSVAGSGFVIALARQLFVHSKRDWFPY</sequence>
<protein>
    <submittedName>
        <fullName evidence="1">Uncharacterized protein</fullName>
    </submittedName>
</protein>
<name>A0ABQ9UZE0_SAGOE</name>
<organism evidence="1 2">
    <name type="scientific">Saguinus oedipus</name>
    <name type="common">Cotton-top tamarin</name>
    <name type="synonym">Oedipomidas oedipus</name>
    <dbReference type="NCBI Taxonomy" id="9490"/>
    <lineage>
        <taxon>Eukaryota</taxon>
        <taxon>Metazoa</taxon>
        <taxon>Chordata</taxon>
        <taxon>Craniata</taxon>
        <taxon>Vertebrata</taxon>
        <taxon>Euteleostomi</taxon>
        <taxon>Mammalia</taxon>
        <taxon>Eutheria</taxon>
        <taxon>Euarchontoglires</taxon>
        <taxon>Primates</taxon>
        <taxon>Haplorrhini</taxon>
        <taxon>Platyrrhini</taxon>
        <taxon>Cebidae</taxon>
        <taxon>Callitrichinae</taxon>
        <taxon>Saguinus</taxon>
    </lineage>
</organism>
<accession>A0ABQ9UZE0</accession>
<proteinExistence type="predicted"/>
<gene>
    <name evidence="1" type="ORF">P7K49_020128</name>
</gene>
<dbReference type="Proteomes" id="UP001266305">
    <property type="component" value="Unassembled WGS sequence"/>
</dbReference>